<evidence type="ECO:0000256" key="5">
    <source>
        <dbReference type="ARBA" id="ARBA00023136"/>
    </source>
</evidence>
<dbReference type="InterPro" id="IPR032694">
    <property type="entry name" value="CopC/D"/>
</dbReference>
<keyword evidence="3 6" id="KW-0812">Transmembrane</keyword>
<reference evidence="8 9" key="1">
    <citation type="submission" date="2024-02" db="EMBL/GenBank/DDBJ databases">
        <title>Seven novel Bacillus-like species.</title>
        <authorList>
            <person name="Liu G."/>
        </authorList>
    </citation>
    <scope>NUCLEOTIDE SEQUENCE [LARGE SCALE GENOMIC DNA]</scope>
    <source>
        <strain evidence="8 9">FJAT-52054</strain>
    </source>
</reference>
<dbReference type="RefSeq" id="WP_338780046.1">
    <property type="nucleotide sequence ID" value="NZ_CP147407.1"/>
</dbReference>
<proteinExistence type="predicted"/>
<feature type="transmembrane region" description="Helical" evidence="6">
    <location>
        <begin position="87"/>
        <end position="106"/>
    </location>
</feature>
<feature type="transmembrane region" description="Helical" evidence="6">
    <location>
        <begin position="280"/>
        <end position="304"/>
    </location>
</feature>
<evidence type="ECO:0000256" key="1">
    <source>
        <dbReference type="ARBA" id="ARBA00004651"/>
    </source>
</evidence>
<name>A0ABZ2NIQ6_9BACI</name>
<dbReference type="InterPro" id="IPR008457">
    <property type="entry name" value="Cu-R_CopD_dom"/>
</dbReference>
<keyword evidence="2" id="KW-1003">Cell membrane</keyword>
<feature type="transmembrane region" description="Helical" evidence="6">
    <location>
        <begin position="62"/>
        <end position="80"/>
    </location>
</feature>
<protein>
    <submittedName>
        <fullName evidence="8">CopD family protein</fullName>
    </submittedName>
</protein>
<evidence type="ECO:0000313" key="9">
    <source>
        <dbReference type="Proteomes" id="UP001377337"/>
    </source>
</evidence>
<keyword evidence="4 6" id="KW-1133">Transmembrane helix</keyword>
<feature type="transmembrane region" description="Helical" evidence="6">
    <location>
        <begin position="154"/>
        <end position="176"/>
    </location>
</feature>
<evidence type="ECO:0000259" key="7">
    <source>
        <dbReference type="Pfam" id="PF05425"/>
    </source>
</evidence>
<feature type="transmembrane region" description="Helical" evidence="6">
    <location>
        <begin position="311"/>
        <end position="330"/>
    </location>
</feature>
<feature type="domain" description="Copper resistance protein D" evidence="7">
    <location>
        <begin position="151"/>
        <end position="249"/>
    </location>
</feature>
<evidence type="ECO:0000256" key="2">
    <source>
        <dbReference type="ARBA" id="ARBA00022475"/>
    </source>
</evidence>
<keyword evidence="9" id="KW-1185">Reference proteome</keyword>
<dbReference type="EMBL" id="CP147407">
    <property type="protein sequence ID" value="WXB97551.1"/>
    <property type="molecule type" value="Genomic_DNA"/>
</dbReference>
<keyword evidence="5 6" id="KW-0472">Membrane</keyword>
<feature type="transmembrane region" description="Helical" evidence="6">
    <location>
        <begin position="118"/>
        <end position="142"/>
    </location>
</feature>
<dbReference type="Proteomes" id="UP001377337">
    <property type="component" value="Chromosome"/>
</dbReference>
<evidence type="ECO:0000256" key="3">
    <source>
        <dbReference type="ARBA" id="ARBA00022692"/>
    </source>
</evidence>
<sequence length="334" mass="37838">MSYIPESKKPDIHVPKHWMQLATLGVAVFSFSPVLELASRFYETKGFFGAIVQVIKDFQIGQMWALALVLIIMFYLFITFAPIFDDVQYRSISLFFVISLIFSISVNSHTSSLSGYGILYHAIHFLTMSVWIGILLQVSWFSKNSRNWLSLLKWFTPVAMILVVLVIFTGFLLMTLLMNVAEYPQTWALNYGQYLLIKHLIIIPVLVFGFLNGFYMKRRLKKGSEGDPRRWTKTESLFLLIVFPVTGLLGQQEPPHNIEVTKVSDGISPLFQLLSADSQIGFAFGGLSFLFGLLAVLFLTLLILQFRKNGPAIPAFILGLLFTVSSYLFIMASI</sequence>
<dbReference type="PANTHER" id="PTHR34820:SF4">
    <property type="entry name" value="INNER MEMBRANE PROTEIN YEBZ"/>
    <property type="match status" value="1"/>
</dbReference>
<organism evidence="8 9">
    <name type="scientific">Metabacillus sediminis</name>
    <dbReference type="NCBI Taxonomy" id="3117746"/>
    <lineage>
        <taxon>Bacteria</taxon>
        <taxon>Bacillati</taxon>
        <taxon>Bacillota</taxon>
        <taxon>Bacilli</taxon>
        <taxon>Bacillales</taxon>
        <taxon>Bacillaceae</taxon>
        <taxon>Metabacillus</taxon>
    </lineage>
</organism>
<comment type="subcellular location">
    <subcellularLocation>
        <location evidence="1">Cell membrane</location>
        <topology evidence="1">Multi-pass membrane protein</topology>
    </subcellularLocation>
</comment>
<dbReference type="Pfam" id="PF05425">
    <property type="entry name" value="CopD"/>
    <property type="match status" value="1"/>
</dbReference>
<evidence type="ECO:0000256" key="6">
    <source>
        <dbReference type="SAM" id="Phobius"/>
    </source>
</evidence>
<feature type="transmembrane region" description="Helical" evidence="6">
    <location>
        <begin position="196"/>
        <end position="215"/>
    </location>
</feature>
<dbReference type="PANTHER" id="PTHR34820">
    <property type="entry name" value="INNER MEMBRANE PROTEIN YEBZ"/>
    <property type="match status" value="1"/>
</dbReference>
<evidence type="ECO:0000313" key="8">
    <source>
        <dbReference type="EMBL" id="WXB97551.1"/>
    </source>
</evidence>
<gene>
    <name evidence="8" type="ORF">WCV65_03325</name>
</gene>
<accession>A0ABZ2NIQ6</accession>
<feature type="transmembrane region" description="Helical" evidence="6">
    <location>
        <begin position="236"/>
        <end position="252"/>
    </location>
</feature>
<feature type="transmembrane region" description="Helical" evidence="6">
    <location>
        <begin position="21"/>
        <end position="42"/>
    </location>
</feature>
<evidence type="ECO:0000256" key="4">
    <source>
        <dbReference type="ARBA" id="ARBA00022989"/>
    </source>
</evidence>